<comment type="caution">
    <text evidence="2">The sequence shown here is derived from an EMBL/GenBank/DDBJ whole genome shotgun (WGS) entry which is preliminary data.</text>
</comment>
<keyword evidence="1" id="KW-0732">Signal</keyword>
<protein>
    <recommendedName>
        <fullName evidence="4">Bulb-type lectin domain-containing protein</fullName>
    </recommendedName>
</protein>
<sequence>MAMPVACFFLLLVLLALAVAQQIFSTIGTPWRPAETNHTLVSKNGDFAAGFLSSSGGKYRFVVWVNASNSRTITWYAHNSTGYTTVEADDNSSLTINVVGKLSWTVVGSNTTLLLCDGGVNLLLLNSTTTMT</sequence>
<reference evidence="2 3" key="1">
    <citation type="submission" date="2019-11" db="EMBL/GenBank/DDBJ databases">
        <title>Whole genome sequence of Oryza granulata.</title>
        <authorList>
            <person name="Li W."/>
        </authorList>
    </citation>
    <scope>NUCLEOTIDE SEQUENCE [LARGE SCALE GENOMIC DNA]</scope>
    <source>
        <strain evidence="3">cv. Menghai</strain>
        <tissue evidence="2">Leaf</tissue>
    </source>
</reference>
<evidence type="ECO:0000313" key="3">
    <source>
        <dbReference type="Proteomes" id="UP000479710"/>
    </source>
</evidence>
<dbReference type="AlphaFoldDB" id="A0A6G1EEZ9"/>
<dbReference type="Proteomes" id="UP000479710">
    <property type="component" value="Unassembled WGS sequence"/>
</dbReference>
<name>A0A6G1EEZ9_9ORYZ</name>
<feature type="chain" id="PRO_5026158755" description="Bulb-type lectin domain-containing protein" evidence="1">
    <location>
        <begin position="21"/>
        <end position="132"/>
    </location>
</feature>
<organism evidence="2 3">
    <name type="scientific">Oryza meyeriana var. granulata</name>
    <dbReference type="NCBI Taxonomy" id="110450"/>
    <lineage>
        <taxon>Eukaryota</taxon>
        <taxon>Viridiplantae</taxon>
        <taxon>Streptophyta</taxon>
        <taxon>Embryophyta</taxon>
        <taxon>Tracheophyta</taxon>
        <taxon>Spermatophyta</taxon>
        <taxon>Magnoliopsida</taxon>
        <taxon>Liliopsida</taxon>
        <taxon>Poales</taxon>
        <taxon>Poaceae</taxon>
        <taxon>BOP clade</taxon>
        <taxon>Oryzoideae</taxon>
        <taxon>Oryzeae</taxon>
        <taxon>Oryzinae</taxon>
        <taxon>Oryza</taxon>
        <taxon>Oryza meyeriana</taxon>
    </lineage>
</organism>
<proteinExistence type="predicted"/>
<evidence type="ECO:0000256" key="1">
    <source>
        <dbReference type="SAM" id="SignalP"/>
    </source>
</evidence>
<dbReference type="OrthoDB" id="10478338at2759"/>
<dbReference type="EMBL" id="SPHZ02000003">
    <property type="protein sequence ID" value="KAF0923655.1"/>
    <property type="molecule type" value="Genomic_DNA"/>
</dbReference>
<gene>
    <name evidence="2" type="ORF">E2562_006635</name>
</gene>
<feature type="signal peptide" evidence="1">
    <location>
        <begin position="1"/>
        <end position="20"/>
    </location>
</feature>
<evidence type="ECO:0008006" key="4">
    <source>
        <dbReference type="Google" id="ProtNLM"/>
    </source>
</evidence>
<accession>A0A6G1EEZ9</accession>
<evidence type="ECO:0000313" key="2">
    <source>
        <dbReference type="EMBL" id="KAF0923655.1"/>
    </source>
</evidence>
<keyword evidence="3" id="KW-1185">Reference proteome</keyword>